<comment type="subunit">
    <text evidence="3">Forms a 24-polypeptide structural core with octahedral symmetry.</text>
</comment>
<dbReference type="CDD" id="cd06849">
    <property type="entry name" value="lipoyl_domain"/>
    <property type="match status" value="1"/>
</dbReference>
<dbReference type="PROSITE" id="PS00189">
    <property type="entry name" value="LIPOYL"/>
    <property type="match status" value="1"/>
</dbReference>
<dbReference type="Gene3D" id="4.10.320.10">
    <property type="entry name" value="E3-binding domain"/>
    <property type="match status" value="1"/>
</dbReference>
<evidence type="ECO:0000256" key="7">
    <source>
        <dbReference type="ARBA" id="ARBA00025211"/>
    </source>
</evidence>
<dbReference type="PANTHER" id="PTHR43178:SF2">
    <property type="entry name" value="DIHYDROLIPOYLLYSINE-RESIDUE ACETYLTRANSFERASE COMPONENT OF PYRUVATE DEHYDROGENASE COMPLEX"/>
    <property type="match status" value="1"/>
</dbReference>
<sequence length="468" mass="50559">MTQSFKLPDLGEGIHEGEVTAVTVSEGDRVEEGDVILEIETDKAAVEIPSPVTGTVVEIRVKAGDVVKVGDVLMTFDTAAASETEEPEASGERDASSGAKPSKKSEADEQSAEEPDKPSREEKEDKAADKTDEGRPRDRKGPVPASPATRRLAREMEIDLHEVTPTGRGGVVTADDVRRHADAGGTAAREGKKTEKAPEKPEAAPDRSEAPEQPRPLSADAPDLPDFSRWGEVERVPVRSIRRATARQMAVAWSRIPHVTTTDMVDITDLEAFRRKHKQKIAEQDGHLSLTVFVLKALVSALKRFPYFNSSLDAASGELILKRYYHIGVAVDTEDGLIVPVLRNVDRKSLTQIAVELKGLVDKTRNRKIAVEELQGGTFTVTNTGGSGGTLFVPIVNHPQAAILGMGRAGMAPVVHTLPSGRHEIVPRLMMPIILTMDHRILDGGDASRFLATVTAALADPEELFLTG</sequence>
<dbReference type="SUPFAM" id="SSF51230">
    <property type="entry name" value="Single hybrid motif"/>
    <property type="match status" value="1"/>
</dbReference>
<feature type="compositionally biased region" description="Basic and acidic residues" evidence="10">
    <location>
        <begin position="189"/>
        <end position="212"/>
    </location>
</feature>
<dbReference type="SUPFAM" id="SSF47005">
    <property type="entry name" value="Peripheral subunit-binding domain of 2-oxo acid dehydrogenase complex"/>
    <property type="match status" value="1"/>
</dbReference>
<dbReference type="AlphaFoldDB" id="S7U558"/>
<feature type="region of interest" description="Disordered" evidence="10">
    <location>
        <begin position="79"/>
        <end position="228"/>
    </location>
</feature>
<evidence type="ECO:0000259" key="11">
    <source>
        <dbReference type="PROSITE" id="PS50968"/>
    </source>
</evidence>
<dbReference type="PATRIC" id="fig|1121405.3.peg.337"/>
<dbReference type="InterPro" id="IPR001078">
    <property type="entry name" value="2-oxoacid_DH_actylTfrase"/>
</dbReference>
<dbReference type="GO" id="GO:0005737">
    <property type="term" value="C:cytoplasm"/>
    <property type="evidence" value="ECO:0007669"/>
    <property type="project" value="TreeGrafter"/>
</dbReference>
<dbReference type="GO" id="GO:0004742">
    <property type="term" value="F:dihydrolipoyllysine-residue acetyltransferase activity"/>
    <property type="evidence" value="ECO:0007669"/>
    <property type="project" value="UniProtKB-EC"/>
</dbReference>
<dbReference type="Proteomes" id="UP000014977">
    <property type="component" value="Unassembled WGS sequence"/>
</dbReference>
<feature type="compositionally biased region" description="Basic and acidic residues" evidence="10">
    <location>
        <begin position="152"/>
        <end position="162"/>
    </location>
</feature>
<dbReference type="OrthoDB" id="9805770at2"/>
<dbReference type="Pfam" id="PF00198">
    <property type="entry name" value="2-oxoacid_dh"/>
    <property type="match status" value="1"/>
</dbReference>
<evidence type="ECO:0000256" key="3">
    <source>
        <dbReference type="ARBA" id="ARBA00011484"/>
    </source>
</evidence>
<dbReference type="Gene3D" id="2.40.50.100">
    <property type="match status" value="1"/>
</dbReference>
<dbReference type="InterPro" id="IPR036625">
    <property type="entry name" value="E3-bd_dom_sf"/>
</dbReference>
<dbReference type="SUPFAM" id="SSF52777">
    <property type="entry name" value="CoA-dependent acyltransferases"/>
    <property type="match status" value="1"/>
</dbReference>
<feature type="domain" description="Peripheral subunit-binding (PSBD)" evidence="12">
    <location>
        <begin position="144"/>
        <end position="181"/>
    </location>
</feature>
<dbReference type="FunFam" id="3.30.559.10:FF:000007">
    <property type="entry name" value="Dihydrolipoamide acetyltransferase component of pyruvate dehydrogenase complex"/>
    <property type="match status" value="1"/>
</dbReference>
<keyword evidence="5 9" id="KW-0450">Lipoyl</keyword>
<evidence type="ECO:0000256" key="10">
    <source>
        <dbReference type="SAM" id="MobiDB-lite"/>
    </source>
</evidence>
<evidence type="ECO:0000256" key="8">
    <source>
        <dbReference type="ARBA" id="ARBA00048370"/>
    </source>
</evidence>
<keyword evidence="4 9" id="KW-0808">Transferase</keyword>
<keyword evidence="6 9" id="KW-0012">Acyltransferase</keyword>
<protein>
    <recommendedName>
        <fullName evidence="9">Dihydrolipoamide acetyltransferase component of pyruvate dehydrogenase complex</fullName>
        <ecNumber evidence="9">2.3.1.-</ecNumber>
    </recommendedName>
</protein>
<evidence type="ECO:0000256" key="5">
    <source>
        <dbReference type="ARBA" id="ARBA00022823"/>
    </source>
</evidence>
<evidence type="ECO:0000313" key="13">
    <source>
        <dbReference type="EMBL" id="EPR44641.1"/>
    </source>
</evidence>
<dbReference type="EMBL" id="ATHJ01000022">
    <property type="protein sequence ID" value="EPR44641.1"/>
    <property type="molecule type" value="Genomic_DNA"/>
</dbReference>
<evidence type="ECO:0000256" key="4">
    <source>
        <dbReference type="ARBA" id="ARBA00022679"/>
    </source>
</evidence>
<evidence type="ECO:0000313" key="14">
    <source>
        <dbReference type="Proteomes" id="UP000014977"/>
    </source>
</evidence>
<comment type="catalytic activity">
    <reaction evidence="8">
        <text>N(6)-[(R)-dihydrolipoyl]-L-lysyl-[protein] + acetyl-CoA = N(6)-[(R)-S(8)-acetyldihydrolipoyl]-L-lysyl-[protein] + CoA</text>
        <dbReference type="Rhea" id="RHEA:17017"/>
        <dbReference type="Rhea" id="RHEA-COMP:10475"/>
        <dbReference type="Rhea" id="RHEA-COMP:10478"/>
        <dbReference type="ChEBI" id="CHEBI:57287"/>
        <dbReference type="ChEBI" id="CHEBI:57288"/>
        <dbReference type="ChEBI" id="CHEBI:83100"/>
        <dbReference type="ChEBI" id="CHEBI:83111"/>
        <dbReference type="EC" id="2.3.1.12"/>
    </reaction>
</comment>
<organism evidence="13 14">
    <name type="scientific">Desulfococcus multivorans DSM 2059</name>
    <dbReference type="NCBI Taxonomy" id="1121405"/>
    <lineage>
        <taxon>Bacteria</taxon>
        <taxon>Pseudomonadati</taxon>
        <taxon>Thermodesulfobacteriota</taxon>
        <taxon>Desulfobacteria</taxon>
        <taxon>Desulfobacterales</taxon>
        <taxon>Desulfococcaceae</taxon>
        <taxon>Desulfococcus</taxon>
    </lineage>
</organism>
<keyword evidence="14" id="KW-1185">Reference proteome</keyword>
<name>S7U558_DESML</name>
<dbReference type="InterPro" id="IPR050743">
    <property type="entry name" value="2-oxoacid_DH_E2_comp"/>
</dbReference>
<dbReference type="GO" id="GO:0031405">
    <property type="term" value="F:lipoic acid binding"/>
    <property type="evidence" value="ECO:0007669"/>
    <property type="project" value="TreeGrafter"/>
</dbReference>
<comment type="similarity">
    <text evidence="2 9">Belongs to the 2-oxoacid dehydrogenase family.</text>
</comment>
<dbReference type="eggNOG" id="COG0508">
    <property type="taxonomic scope" value="Bacteria"/>
</dbReference>
<evidence type="ECO:0000256" key="9">
    <source>
        <dbReference type="RuleBase" id="RU003423"/>
    </source>
</evidence>
<dbReference type="PROSITE" id="PS50968">
    <property type="entry name" value="BIOTINYL_LIPOYL"/>
    <property type="match status" value="1"/>
</dbReference>
<dbReference type="InterPro" id="IPR004167">
    <property type="entry name" value="PSBD"/>
</dbReference>
<evidence type="ECO:0000259" key="12">
    <source>
        <dbReference type="PROSITE" id="PS51826"/>
    </source>
</evidence>
<evidence type="ECO:0000256" key="6">
    <source>
        <dbReference type="ARBA" id="ARBA00023315"/>
    </source>
</evidence>
<dbReference type="Gene3D" id="3.30.559.10">
    <property type="entry name" value="Chloramphenicol acetyltransferase-like domain"/>
    <property type="match status" value="1"/>
</dbReference>
<feature type="compositionally biased region" description="Basic and acidic residues" evidence="10">
    <location>
        <begin position="114"/>
        <end position="141"/>
    </location>
</feature>
<feature type="domain" description="Lipoyl-binding" evidence="11">
    <location>
        <begin position="2"/>
        <end position="77"/>
    </location>
</feature>
<dbReference type="EC" id="2.3.1.-" evidence="9"/>
<dbReference type="GO" id="GO:0006086">
    <property type="term" value="P:pyruvate decarboxylation to acetyl-CoA"/>
    <property type="evidence" value="ECO:0007669"/>
    <property type="project" value="TreeGrafter"/>
</dbReference>
<dbReference type="InterPro" id="IPR003016">
    <property type="entry name" value="2-oxoA_DH_lipoyl-BS"/>
</dbReference>
<comment type="cofactor">
    <cofactor evidence="1 9">
        <name>(R)-lipoate</name>
        <dbReference type="ChEBI" id="CHEBI:83088"/>
    </cofactor>
</comment>
<dbReference type="Pfam" id="PF02817">
    <property type="entry name" value="E3_binding"/>
    <property type="match status" value="1"/>
</dbReference>
<dbReference type="InterPro" id="IPR023213">
    <property type="entry name" value="CAT-like_dom_sf"/>
</dbReference>
<dbReference type="InterPro" id="IPR000089">
    <property type="entry name" value="Biotin_lipoyl"/>
</dbReference>
<comment type="caution">
    <text evidence="13">The sequence shown here is derived from an EMBL/GenBank/DDBJ whole genome shotgun (WGS) entry which is preliminary data.</text>
</comment>
<dbReference type="Pfam" id="PF00364">
    <property type="entry name" value="Biotin_lipoyl"/>
    <property type="match status" value="1"/>
</dbReference>
<dbReference type="InterPro" id="IPR011053">
    <property type="entry name" value="Single_hybrid_motif"/>
</dbReference>
<reference evidence="13 14" key="1">
    <citation type="journal article" date="2013" name="Genome Announc.">
        <title>Draft genome sequences for three mercury-methylating, sulfate-reducing bacteria.</title>
        <authorList>
            <person name="Brown S.D."/>
            <person name="Hurt R.A.Jr."/>
            <person name="Gilmour C.C."/>
            <person name="Elias D.A."/>
        </authorList>
    </citation>
    <scope>NUCLEOTIDE SEQUENCE [LARGE SCALE GENOMIC DNA]</scope>
    <source>
        <strain evidence="13 14">DSM 2059</strain>
    </source>
</reference>
<accession>S7U558</accession>
<dbReference type="PANTHER" id="PTHR43178">
    <property type="entry name" value="DIHYDROLIPOAMIDE ACETYLTRANSFERASE COMPONENT OF PYRUVATE DEHYDROGENASE COMPLEX"/>
    <property type="match status" value="1"/>
</dbReference>
<gene>
    <name evidence="13" type="ORF">dsmv_1100</name>
</gene>
<evidence type="ECO:0000256" key="1">
    <source>
        <dbReference type="ARBA" id="ARBA00001938"/>
    </source>
</evidence>
<dbReference type="PROSITE" id="PS51826">
    <property type="entry name" value="PSBD"/>
    <property type="match status" value="1"/>
</dbReference>
<comment type="function">
    <text evidence="7">The pyruvate dehydrogenase complex catalyzes the overall conversion of pyruvate to acetyl-CoA and CO(2). It contains multiple copies of three enzymatic components: pyruvate dehydrogenase (E1), dihydrolipoamide acetyltransferase (E2) and lipoamide dehydrogenase (E3).</text>
</comment>
<proteinExistence type="inferred from homology"/>
<dbReference type="STRING" id="897.B2D07_17390"/>
<dbReference type="RefSeq" id="WP_020875340.1">
    <property type="nucleotide sequence ID" value="NZ_ATHJ01000022.1"/>
</dbReference>
<evidence type="ECO:0000256" key="2">
    <source>
        <dbReference type="ARBA" id="ARBA00007317"/>
    </source>
</evidence>